<evidence type="ECO:0000259" key="6">
    <source>
        <dbReference type="Pfam" id="PF04864"/>
    </source>
</evidence>
<organism evidence="7 8">
    <name type="scientific">Chenopodium quinoa</name>
    <name type="common">Quinoa</name>
    <dbReference type="NCBI Taxonomy" id="63459"/>
    <lineage>
        <taxon>Eukaryota</taxon>
        <taxon>Viridiplantae</taxon>
        <taxon>Streptophyta</taxon>
        <taxon>Embryophyta</taxon>
        <taxon>Tracheophyta</taxon>
        <taxon>Spermatophyta</taxon>
        <taxon>Magnoliopsida</taxon>
        <taxon>eudicotyledons</taxon>
        <taxon>Gunneridae</taxon>
        <taxon>Pentapetalae</taxon>
        <taxon>Caryophyllales</taxon>
        <taxon>Chenopodiaceae</taxon>
        <taxon>Chenopodioideae</taxon>
        <taxon>Atripliceae</taxon>
        <taxon>Chenopodium</taxon>
    </lineage>
</organism>
<name>A0A803MT99_CHEQI</name>
<dbReference type="GO" id="GO:0008483">
    <property type="term" value="F:transaminase activity"/>
    <property type="evidence" value="ECO:0007669"/>
    <property type="project" value="UniProtKB-KW"/>
</dbReference>
<evidence type="ECO:0000313" key="8">
    <source>
        <dbReference type="Proteomes" id="UP000596660"/>
    </source>
</evidence>
<dbReference type="AlphaFoldDB" id="A0A803MT99"/>
<reference evidence="7" key="1">
    <citation type="journal article" date="2017" name="Nature">
        <title>The genome of Chenopodium quinoa.</title>
        <authorList>
            <person name="Jarvis D.E."/>
            <person name="Ho Y.S."/>
            <person name="Lightfoot D.J."/>
            <person name="Schmoeckel S.M."/>
            <person name="Li B."/>
            <person name="Borm T.J.A."/>
            <person name="Ohyanagi H."/>
            <person name="Mineta K."/>
            <person name="Michell C.T."/>
            <person name="Saber N."/>
            <person name="Kharbatia N.M."/>
            <person name="Rupper R.R."/>
            <person name="Sharp A.R."/>
            <person name="Dally N."/>
            <person name="Boughton B.A."/>
            <person name="Woo Y.H."/>
            <person name="Gao G."/>
            <person name="Schijlen E.G.W.M."/>
            <person name="Guo X."/>
            <person name="Momin A.A."/>
            <person name="Negrao S."/>
            <person name="Al-Babili S."/>
            <person name="Gehring C."/>
            <person name="Roessner U."/>
            <person name="Jung C."/>
            <person name="Murphy K."/>
            <person name="Arold S.T."/>
            <person name="Gojobori T."/>
            <person name="van der Linden C.G."/>
            <person name="van Loo E.N."/>
            <person name="Jellen E.N."/>
            <person name="Maughan P.J."/>
            <person name="Tester M."/>
        </authorList>
    </citation>
    <scope>NUCLEOTIDE SEQUENCE [LARGE SCALE GENOMIC DNA]</scope>
    <source>
        <strain evidence="7">cv. PI 614886</strain>
    </source>
</reference>
<dbReference type="EnsemblPlants" id="AUR62034890-RA">
    <property type="protein sequence ID" value="AUR62034890-RA:cds"/>
    <property type="gene ID" value="AUR62034890"/>
</dbReference>
<dbReference type="Gene3D" id="3.90.1150.10">
    <property type="entry name" value="Aspartate Aminotransferase, domain 1"/>
    <property type="match status" value="1"/>
</dbReference>
<protein>
    <submittedName>
        <fullName evidence="7">Uncharacterized protein</fullName>
    </submittedName>
</protein>
<dbReference type="SUPFAM" id="SSF53383">
    <property type="entry name" value="PLP-dependent transferases"/>
    <property type="match status" value="1"/>
</dbReference>
<dbReference type="Gene3D" id="2.10.25.30">
    <property type="entry name" value="EGF-like, alliinase"/>
    <property type="match status" value="1"/>
</dbReference>
<evidence type="ECO:0000259" key="5">
    <source>
        <dbReference type="Pfam" id="PF04863"/>
    </source>
</evidence>
<dbReference type="OMA" id="INDHAYY"/>
<dbReference type="Pfam" id="PF04864">
    <property type="entry name" value="Alliinase_C"/>
    <property type="match status" value="1"/>
</dbReference>
<feature type="domain" description="Alliinase EGF-like" evidence="5">
    <location>
        <begin position="38"/>
        <end position="92"/>
    </location>
</feature>
<reference evidence="7" key="2">
    <citation type="submission" date="2021-03" db="UniProtKB">
        <authorList>
            <consortium name="EnsemblPlants"/>
        </authorList>
    </citation>
    <scope>IDENTIFICATION</scope>
</reference>
<dbReference type="InterPro" id="IPR015422">
    <property type="entry name" value="PyrdxlP-dep_Trfase_small"/>
</dbReference>
<dbReference type="Gene3D" id="3.40.640.10">
    <property type="entry name" value="Type I PLP-dependent aspartate aminotransferase-like (Major domain)"/>
    <property type="match status" value="1"/>
</dbReference>
<dbReference type="InterPro" id="IPR050478">
    <property type="entry name" value="Ethylene_sulfur-biosynth"/>
</dbReference>
<evidence type="ECO:0000313" key="7">
    <source>
        <dbReference type="EnsemblPlants" id="AUR62034890-RA:cds"/>
    </source>
</evidence>
<proteinExistence type="inferred from homology"/>
<comment type="similarity">
    <text evidence="2">Belongs to the alliinase family.</text>
</comment>
<keyword evidence="4" id="KW-0663">Pyridoxal phosphate</keyword>
<keyword evidence="3" id="KW-0032">Aminotransferase</keyword>
<dbReference type="InterPro" id="IPR015424">
    <property type="entry name" value="PyrdxlP-dep_Trfase"/>
</dbReference>
<keyword evidence="3" id="KW-0808">Transferase</keyword>
<dbReference type="PANTHER" id="PTHR43795:SF20">
    <property type="entry name" value="TRYPTOPHAN AMINOTRANSFERASE-RELATED PROTEIN 3"/>
    <property type="match status" value="1"/>
</dbReference>
<dbReference type="InterPro" id="IPR015421">
    <property type="entry name" value="PyrdxlP-dep_Trfase_major"/>
</dbReference>
<dbReference type="GO" id="GO:0006520">
    <property type="term" value="P:amino acid metabolic process"/>
    <property type="evidence" value="ECO:0007669"/>
    <property type="project" value="TreeGrafter"/>
</dbReference>
<keyword evidence="8" id="KW-1185">Reference proteome</keyword>
<dbReference type="Pfam" id="PF04863">
    <property type="entry name" value="EGF_alliinase"/>
    <property type="match status" value="1"/>
</dbReference>
<evidence type="ECO:0000256" key="4">
    <source>
        <dbReference type="ARBA" id="ARBA00022898"/>
    </source>
</evidence>
<dbReference type="Gramene" id="AUR62034890-RA">
    <property type="protein sequence ID" value="AUR62034890-RA:cds"/>
    <property type="gene ID" value="AUR62034890"/>
</dbReference>
<evidence type="ECO:0000256" key="1">
    <source>
        <dbReference type="ARBA" id="ARBA00001933"/>
    </source>
</evidence>
<evidence type="ECO:0000256" key="3">
    <source>
        <dbReference type="ARBA" id="ARBA00022576"/>
    </source>
</evidence>
<feature type="domain" description="Alliinase C-terminal" evidence="6">
    <location>
        <begin position="94"/>
        <end position="431"/>
    </location>
</feature>
<dbReference type="PANTHER" id="PTHR43795">
    <property type="entry name" value="BIFUNCTIONAL ASPARTATE AMINOTRANSFERASE AND GLUTAMATE/ASPARTATE-PREPHENATE AMINOTRANSFERASE-RELATED"/>
    <property type="match status" value="1"/>
</dbReference>
<evidence type="ECO:0000256" key="2">
    <source>
        <dbReference type="ARBA" id="ARBA00006312"/>
    </source>
</evidence>
<dbReference type="InterPro" id="IPR006948">
    <property type="entry name" value="Alliinase_C"/>
</dbReference>
<dbReference type="GO" id="GO:0016846">
    <property type="term" value="F:carbon-sulfur lyase activity"/>
    <property type="evidence" value="ECO:0007669"/>
    <property type="project" value="InterPro"/>
</dbReference>
<sequence>MAKHVCLLLCSIILNIVFSGLYLNVKWGEVSSLSTQLSWSREAAIEAEEVAAISCSGHGRAFLDGLVVDGKPVCECYSCYTAPDCSLLSLPCVADVDDGNPMYMEPYWMSKKESSGVLVSGWHRMGYTYIPVDDDGRKLSTELEKYIRKVHELVGNAETEGRHVVFGTGSTQLLNAAVNALSSNSSSPAFVVASIPFYPFKGDTSLWKNKTSNENVTFIEFVTSPNNPGGQFKESVLTGPSVKTIHDRVYYWPHYTAITTPAAEDLMLFSISKLTGHAGSRFGWALVKDEVVHQKMDSYVMHNTIGVSHDTKLRVLKLLKAIVDEGGREIFESGHKIMKERWEGLTTILSYSSRFSLQHIPPQFCSFYQRVREPSPAYAWLKCEREEDEDCYQVLKEAGILGRRGRLFEAEDRYVRLSLLKSQEDFDSFVQLRNIGFC</sequence>
<dbReference type="InterPro" id="IPR037029">
    <property type="entry name" value="Alliinase_N_sf"/>
</dbReference>
<comment type="cofactor">
    <cofactor evidence="1">
        <name>pyridoxal 5'-phosphate</name>
        <dbReference type="ChEBI" id="CHEBI:597326"/>
    </cofactor>
</comment>
<accession>A0A803MT99</accession>
<dbReference type="InterPro" id="IPR006947">
    <property type="entry name" value="EGF_alliinase"/>
</dbReference>
<dbReference type="Proteomes" id="UP000596660">
    <property type="component" value="Unplaced"/>
</dbReference>